<feature type="domain" description="GP-PDE" evidence="9">
    <location>
        <begin position="20"/>
        <end position="273"/>
    </location>
</feature>
<feature type="compositionally biased region" description="Basic and acidic residues" evidence="8">
    <location>
        <begin position="264"/>
        <end position="273"/>
    </location>
</feature>
<dbReference type="SUPFAM" id="SSF51695">
    <property type="entry name" value="PLC-like phosphodiesterases"/>
    <property type="match status" value="1"/>
</dbReference>
<evidence type="ECO:0000259" key="9">
    <source>
        <dbReference type="PROSITE" id="PS51704"/>
    </source>
</evidence>
<comment type="similarity">
    <text evidence="2">Belongs to the glycerophosphoryl diester phosphodiesterase family.</text>
</comment>
<comment type="subcellular location">
    <subcellularLocation>
        <location evidence="1">Membrane</location>
    </subcellularLocation>
</comment>
<proteinExistence type="inferred from homology"/>
<dbReference type="PANTHER" id="PTHR42758">
    <property type="entry name" value="PHOSPHATIDYLGLYCEROL PHOSPHOLIPASE C"/>
    <property type="match status" value="1"/>
</dbReference>
<dbReference type="GO" id="GO:0046475">
    <property type="term" value="P:glycerophospholipid catabolic process"/>
    <property type="evidence" value="ECO:0007669"/>
    <property type="project" value="TreeGrafter"/>
</dbReference>
<dbReference type="InterPro" id="IPR017946">
    <property type="entry name" value="PLC-like_Pdiesterase_TIM-brl"/>
</dbReference>
<keyword evidence="4" id="KW-0378">Hydrolase</keyword>
<evidence type="ECO:0000256" key="4">
    <source>
        <dbReference type="ARBA" id="ARBA00022801"/>
    </source>
</evidence>
<evidence type="ECO:0000256" key="3">
    <source>
        <dbReference type="ARBA" id="ARBA00022692"/>
    </source>
</evidence>
<dbReference type="Proteomes" id="UP000604046">
    <property type="component" value="Unassembled WGS sequence"/>
</dbReference>
<dbReference type="Pfam" id="PF03009">
    <property type="entry name" value="GDPD"/>
    <property type="match status" value="1"/>
</dbReference>
<dbReference type="PANTHER" id="PTHR42758:SF2">
    <property type="entry name" value="PHOSPHATIDYLGLYCEROL PHOSPHOLIPASE C"/>
    <property type="match status" value="1"/>
</dbReference>
<dbReference type="EMBL" id="CAJNDS010002501">
    <property type="protein sequence ID" value="CAE7501264.1"/>
    <property type="molecule type" value="Genomic_DNA"/>
</dbReference>
<keyword evidence="7" id="KW-0472">Membrane</keyword>
<keyword evidence="11" id="KW-1185">Reference proteome</keyword>
<dbReference type="GO" id="GO:0008081">
    <property type="term" value="F:phosphoric diester hydrolase activity"/>
    <property type="evidence" value="ECO:0007669"/>
    <property type="project" value="InterPro"/>
</dbReference>
<protein>
    <submittedName>
        <fullName evidence="10">Gdpd3 protein</fullName>
    </submittedName>
</protein>
<evidence type="ECO:0000256" key="1">
    <source>
        <dbReference type="ARBA" id="ARBA00004370"/>
    </source>
</evidence>
<dbReference type="AlphaFoldDB" id="A0A812SUA4"/>
<comment type="caution">
    <text evidence="10">The sequence shown here is derived from an EMBL/GenBank/DDBJ whole genome shotgun (WGS) entry which is preliminary data.</text>
</comment>
<keyword evidence="5" id="KW-1133">Transmembrane helix</keyword>
<evidence type="ECO:0000256" key="6">
    <source>
        <dbReference type="ARBA" id="ARBA00023098"/>
    </source>
</evidence>
<reference evidence="10" key="1">
    <citation type="submission" date="2021-02" db="EMBL/GenBank/DDBJ databases">
        <authorList>
            <person name="Dougan E. K."/>
            <person name="Rhodes N."/>
            <person name="Thang M."/>
            <person name="Chan C."/>
        </authorList>
    </citation>
    <scope>NUCLEOTIDE SEQUENCE</scope>
</reference>
<organism evidence="10 11">
    <name type="scientific">Symbiodinium natans</name>
    <dbReference type="NCBI Taxonomy" id="878477"/>
    <lineage>
        <taxon>Eukaryota</taxon>
        <taxon>Sar</taxon>
        <taxon>Alveolata</taxon>
        <taxon>Dinophyceae</taxon>
        <taxon>Suessiales</taxon>
        <taxon>Symbiodiniaceae</taxon>
        <taxon>Symbiodinium</taxon>
    </lineage>
</organism>
<gene>
    <name evidence="10" type="primary">Gdpd3</name>
    <name evidence="10" type="ORF">SNAT2548_LOCUS28075</name>
</gene>
<keyword evidence="6" id="KW-0443">Lipid metabolism</keyword>
<name>A0A812SUA4_9DINO</name>
<dbReference type="Gene3D" id="3.20.20.190">
    <property type="entry name" value="Phosphatidylinositol (PI) phosphodiesterase"/>
    <property type="match status" value="1"/>
</dbReference>
<feature type="region of interest" description="Disordered" evidence="8">
    <location>
        <begin position="252"/>
        <end position="273"/>
    </location>
</feature>
<evidence type="ECO:0000256" key="8">
    <source>
        <dbReference type="SAM" id="MobiDB-lite"/>
    </source>
</evidence>
<evidence type="ECO:0000256" key="2">
    <source>
        <dbReference type="ARBA" id="ARBA00007277"/>
    </source>
</evidence>
<sequence>MEAKMLRVPLLREGGAGTKPLLVAHRGGAGEAPENTLESLKYCMDQKVPLVQMDVMQTKDGQLVLFHDLPLEKNLEKLTGVAGDISNYDYDALPDFKTEFEASPFFPPGSKPVPVGQRRMSLFRDACRALATSEHTDIILEFWQESEAVVLETLKVLREFGLQNRVAAWGSPEIAAIQQWCRNACPEIPVIVTFKQSFVVWFFWNVGLLRFPDSAFNHLLPKDADTRRRGCSPSFPSKSPEWCSTCSMCLRASPARSSSSPKSIRTDRHCAPA</sequence>
<dbReference type="InterPro" id="IPR052271">
    <property type="entry name" value="GDPD-Related"/>
</dbReference>
<dbReference type="GO" id="GO:0016020">
    <property type="term" value="C:membrane"/>
    <property type="evidence" value="ECO:0007669"/>
    <property type="project" value="UniProtKB-SubCell"/>
</dbReference>
<dbReference type="OrthoDB" id="1058301at2759"/>
<feature type="compositionally biased region" description="Low complexity" evidence="8">
    <location>
        <begin position="252"/>
        <end position="261"/>
    </location>
</feature>
<evidence type="ECO:0000256" key="5">
    <source>
        <dbReference type="ARBA" id="ARBA00022989"/>
    </source>
</evidence>
<evidence type="ECO:0000256" key="7">
    <source>
        <dbReference type="ARBA" id="ARBA00023136"/>
    </source>
</evidence>
<accession>A0A812SUA4</accession>
<evidence type="ECO:0000313" key="11">
    <source>
        <dbReference type="Proteomes" id="UP000604046"/>
    </source>
</evidence>
<keyword evidence="3" id="KW-0812">Transmembrane</keyword>
<evidence type="ECO:0000313" key="10">
    <source>
        <dbReference type="EMBL" id="CAE7501264.1"/>
    </source>
</evidence>
<dbReference type="GO" id="GO:0005737">
    <property type="term" value="C:cytoplasm"/>
    <property type="evidence" value="ECO:0007669"/>
    <property type="project" value="UniProtKB-ARBA"/>
</dbReference>
<dbReference type="InterPro" id="IPR030395">
    <property type="entry name" value="GP_PDE_dom"/>
</dbReference>
<dbReference type="PROSITE" id="PS51704">
    <property type="entry name" value="GP_PDE"/>
    <property type="match status" value="1"/>
</dbReference>